<evidence type="ECO:0000256" key="4">
    <source>
        <dbReference type="ARBA" id="ARBA00023136"/>
    </source>
</evidence>
<feature type="compositionally biased region" description="Polar residues" evidence="6">
    <location>
        <begin position="8"/>
        <end position="27"/>
    </location>
</feature>
<evidence type="ECO:0000313" key="9">
    <source>
        <dbReference type="Proteomes" id="UP000503349"/>
    </source>
</evidence>
<sequence>MNRDGDKSAQSALRSQRQPRTHLQVSVQKKKKIDPTSKDAQSGSFSKDTPLVQCDSGKEVKAAGLQGKRAGRASSCATAEWQRSPGAQRKLSDASNASEDLSKDSGCMSGKLSSSDSSSEISDCPSEGNKNDSPGSDELSWIQGRAYVSPDSEGKVCPKIYSDTRAVQPDTPGGGLSLLKSPEAFIELMMVETTEDLVREVEDLRSENEYLKDEVEELRCEMLEMRDMYQEEAVYQLQELRLQLEQANKTCRILHYRLRKAERRSIRVAQTGQVDGELVRSLEHDIKVAKSVSFRLCSELEVVQKKNSQLEWENEALREKTQELEVAKQVLQAEVEKARECSLKKKSIRSTVSRAEKRLSQQLEDDSSDLKNQLHFAKEELALMCKKLTKLASESEGMREELAKYHTAYGDIDVTQSSEDKRNSAHSREAEVKVHLKLVEEEATLLSRRIVELEVENRGLRAEMSDLREKIQGGGMEEEEQENRDVVEKNASPSMPVRDKAGSLKLGCATNKKEEAEKGKSDVETFSLCNPSHNEGMITACHIAREGPVGGEWDPPDSQEGENHKTPERVLKGMTVNDYETLIALRDHSCILSSAIQFLTKPPKHGHCSSSSCAFNTEVAPNSKAQQIILPGPLNQALELLQTMLVAFIGRVESFLPGNLGKDSVHKDGHVWDSYTSLFFSGCCADHVIDCHNVNESPSKPECVKDLHATMDKERATRQAGLLNWEHVCSSKNHKVELSLQILWILHQWCQCEDKTLSVLQGLLQNLSEALQDKQKKFNSEAKASECAVSGICHEERHREAAGICSSKGQRQRQLSPHSSKTKNWFYLSQEAAQLDKEDPVKTWDHPIMPLSFPDLDFEQMAIKRSHTAPEKSAFRIYYSPPSARRVQQAQLNLSPITDRESVNTPSPWCTPLTSFSLLCLGSSANLSDDMKEMTATWRQTGHGNSQEKTGRLVERWANVVSSGTQTHMKPQMVSVGLQTDGSQGPVSVRNSPARVLTSSLVAGRSHHISTSLDKVTEGIERPVSCSTSSPKLYRRHSASGVSSLPSSSSLSSSTSSLSPSRARAPWHLNHQSHTSLSLARQSSPRAGARQNHSPQSSTKPPSKPSGTNRYGLVTEFLRRVSGRGEKPALDSGQKTKSGLKSLERVPTRPPAVPLHRNDSVTRVVNQRFMKQKEESGRAQREEKGRSLNHCVKHNMSTATVEDGSYDCSSSSTLTFCIPRPSRSTQRQTLTQSKLHRHRYSAPVSAATDSNSNQQHHDVGVGFDLMCNIPIKDKFIVWDGSSAIFVVTSFPSFLCNWQLAH</sequence>
<dbReference type="GO" id="GO:0005615">
    <property type="term" value="C:extracellular space"/>
    <property type="evidence" value="ECO:0007669"/>
    <property type="project" value="InterPro"/>
</dbReference>
<dbReference type="InterPro" id="IPR049885">
    <property type="entry name" value="MTCL1-3"/>
</dbReference>
<gene>
    <name evidence="8" type="ORF">EXN66_Car012886</name>
</gene>
<dbReference type="InterPro" id="IPR027881">
    <property type="entry name" value="SOGA_CC"/>
</dbReference>
<dbReference type="PANTHER" id="PTHR15742:SF1">
    <property type="entry name" value="PROTEIN SOGA1"/>
    <property type="match status" value="1"/>
</dbReference>
<dbReference type="EMBL" id="CM015723">
    <property type="protein sequence ID" value="KAF3697206.1"/>
    <property type="molecule type" value="Genomic_DNA"/>
</dbReference>
<dbReference type="Proteomes" id="UP000503349">
    <property type="component" value="Chromosome 12"/>
</dbReference>
<dbReference type="GO" id="GO:0016020">
    <property type="term" value="C:membrane"/>
    <property type="evidence" value="ECO:0007669"/>
    <property type="project" value="UniProtKB-SubCell"/>
</dbReference>
<proteinExistence type="predicted"/>
<feature type="coiled-coil region" evidence="5">
    <location>
        <begin position="757"/>
        <end position="784"/>
    </location>
</feature>
<feature type="coiled-coil region" evidence="5">
    <location>
        <begin position="194"/>
        <end position="264"/>
    </location>
</feature>
<feature type="compositionally biased region" description="Low complexity" evidence="6">
    <location>
        <begin position="1043"/>
        <end position="1061"/>
    </location>
</feature>
<feature type="coiled-coil region" evidence="5">
    <location>
        <begin position="300"/>
        <end position="380"/>
    </location>
</feature>
<evidence type="ECO:0000256" key="5">
    <source>
        <dbReference type="SAM" id="Coils"/>
    </source>
</evidence>
<evidence type="ECO:0000256" key="6">
    <source>
        <dbReference type="SAM" id="MobiDB-lite"/>
    </source>
</evidence>
<protein>
    <submittedName>
        <fullName evidence="8">Protein SOGA1 SOGA family member 1</fullName>
    </submittedName>
</protein>
<keyword evidence="4" id="KW-0472">Membrane</keyword>
<dbReference type="GO" id="GO:0010506">
    <property type="term" value="P:regulation of autophagy"/>
    <property type="evidence" value="ECO:0007669"/>
    <property type="project" value="InterPro"/>
</dbReference>
<feature type="compositionally biased region" description="Polar residues" evidence="6">
    <location>
        <begin position="1070"/>
        <end position="1085"/>
    </location>
</feature>
<feature type="coiled-coil region" evidence="5">
    <location>
        <begin position="436"/>
        <end position="470"/>
    </location>
</feature>
<feature type="compositionally biased region" description="Basic and acidic residues" evidence="6">
    <location>
        <begin position="1117"/>
        <end position="1129"/>
    </location>
</feature>
<name>A0A6G1Q4U8_CHAAH</name>
<reference evidence="9" key="2">
    <citation type="submission" date="2019-02" db="EMBL/GenBank/DDBJ databases">
        <title>Opniocepnalus argus Var Kimnra genome.</title>
        <authorList>
            <person name="Zhou C."/>
            <person name="Xiao S."/>
        </authorList>
    </citation>
    <scope>NUCLEOTIDE SEQUENCE [LARGE SCALE GENOMIC DNA]</scope>
</reference>
<accession>A0A6G1Q4U8</accession>
<feature type="region of interest" description="Disordered" evidence="6">
    <location>
        <begin position="1"/>
        <end position="139"/>
    </location>
</feature>
<dbReference type="Pfam" id="PF11365">
    <property type="entry name" value="SOGA"/>
    <property type="match status" value="1"/>
</dbReference>
<evidence type="ECO:0000259" key="7">
    <source>
        <dbReference type="Pfam" id="PF11365"/>
    </source>
</evidence>
<keyword evidence="2" id="KW-0597">Phosphoprotein</keyword>
<reference evidence="8 9" key="1">
    <citation type="submission" date="2019-02" db="EMBL/GenBank/DDBJ databases">
        <title>Opniocepnalus argus genome.</title>
        <authorList>
            <person name="Zhou C."/>
            <person name="Xiao S."/>
        </authorList>
    </citation>
    <scope>NUCLEOTIDE SEQUENCE [LARGE SCALE GENOMIC DNA]</scope>
    <source>
        <strain evidence="8">OARG1902GOOAL</strain>
        <tissue evidence="8">Muscle</tissue>
    </source>
</reference>
<comment type="subcellular location">
    <subcellularLocation>
        <location evidence="1">Membrane</location>
    </subcellularLocation>
</comment>
<feature type="compositionally biased region" description="Polar residues" evidence="6">
    <location>
        <begin position="38"/>
        <end position="47"/>
    </location>
</feature>
<evidence type="ECO:0000313" key="8">
    <source>
        <dbReference type="EMBL" id="KAF3697206.1"/>
    </source>
</evidence>
<keyword evidence="9" id="KW-1185">Reference proteome</keyword>
<evidence type="ECO:0000256" key="1">
    <source>
        <dbReference type="ARBA" id="ARBA00004370"/>
    </source>
</evidence>
<feature type="region of interest" description="Disordered" evidence="6">
    <location>
        <begin position="1020"/>
        <end position="1156"/>
    </location>
</feature>
<dbReference type="PANTHER" id="PTHR15742">
    <property type="entry name" value="GIRDIN"/>
    <property type="match status" value="1"/>
</dbReference>
<feature type="region of interest" description="Disordered" evidence="6">
    <location>
        <begin position="470"/>
        <end position="504"/>
    </location>
</feature>
<evidence type="ECO:0000256" key="2">
    <source>
        <dbReference type="ARBA" id="ARBA00022553"/>
    </source>
</evidence>
<evidence type="ECO:0000256" key="3">
    <source>
        <dbReference type="ARBA" id="ARBA00023054"/>
    </source>
</evidence>
<keyword evidence="3 5" id="KW-0175">Coiled coil</keyword>
<feature type="compositionally biased region" description="Low complexity" evidence="6">
    <location>
        <begin position="105"/>
        <end position="127"/>
    </location>
</feature>
<organism evidence="8 9">
    <name type="scientific">Channa argus</name>
    <name type="common">Northern snakehead</name>
    <name type="synonym">Ophicephalus argus</name>
    <dbReference type="NCBI Taxonomy" id="215402"/>
    <lineage>
        <taxon>Eukaryota</taxon>
        <taxon>Metazoa</taxon>
        <taxon>Chordata</taxon>
        <taxon>Craniata</taxon>
        <taxon>Vertebrata</taxon>
        <taxon>Euteleostomi</taxon>
        <taxon>Actinopterygii</taxon>
        <taxon>Neopterygii</taxon>
        <taxon>Teleostei</taxon>
        <taxon>Neoteleostei</taxon>
        <taxon>Acanthomorphata</taxon>
        <taxon>Anabantaria</taxon>
        <taxon>Anabantiformes</taxon>
        <taxon>Channoidei</taxon>
        <taxon>Channidae</taxon>
        <taxon>Channa</taxon>
    </lineage>
</organism>
<feature type="domain" description="SOGA coiled-coil" evidence="7">
    <location>
        <begin position="366"/>
        <end position="460"/>
    </location>
</feature>